<reference evidence="1" key="1">
    <citation type="journal article" date="2023" name="G3 (Bethesda)">
        <title>A reference genome for the long-term kleptoplast-retaining sea slug Elysia crispata morphotype clarki.</title>
        <authorList>
            <person name="Eastman K.E."/>
            <person name="Pendleton A.L."/>
            <person name="Shaikh M.A."/>
            <person name="Suttiyut T."/>
            <person name="Ogas R."/>
            <person name="Tomko P."/>
            <person name="Gavelis G."/>
            <person name="Widhalm J.R."/>
            <person name="Wisecaver J.H."/>
        </authorList>
    </citation>
    <scope>NUCLEOTIDE SEQUENCE</scope>
    <source>
        <strain evidence="1">ECLA1</strain>
    </source>
</reference>
<dbReference type="EMBL" id="JAWDGP010005780">
    <property type="protein sequence ID" value="KAK3752170.1"/>
    <property type="molecule type" value="Genomic_DNA"/>
</dbReference>
<dbReference type="AlphaFoldDB" id="A0AAE1D1W9"/>
<evidence type="ECO:0000313" key="2">
    <source>
        <dbReference type="Proteomes" id="UP001283361"/>
    </source>
</evidence>
<dbReference type="Proteomes" id="UP001283361">
    <property type="component" value="Unassembled WGS sequence"/>
</dbReference>
<gene>
    <name evidence="1" type="ORF">RRG08_059732</name>
</gene>
<accession>A0AAE1D1W9</accession>
<keyword evidence="2" id="KW-1185">Reference proteome</keyword>
<organism evidence="1 2">
    <name type="scientific">Elysia crispata</name>
    <name type="common">lettuce slug</name>
    <dbReference type="NCBI Taxonomy" id="231223"/>
    <lineage>
        <taxon>Eukaryota</taxon>
        <taxon>Metazoa</taxon>
        <taxon>Spiralia</taxon>
        <taxon>Lophotrochozoa</taxon>
        <taxon>Mollusca</taxon>
        <taxon>Gastropoda</taxon>
        <taxon>Heterobranchia</taxon>
        <taxon>Euthyneura</taxon>
        <taxon>Panpulmonata</taxon>
        <taxon>Sacoglossa</taxon>
        <taxon>Placobranchoidea</taxon>
        <taxon>Plakobranchidae</taxon>
        <taxon>Elysia</taxon>
    </lineage>
</organism>
<name>A0AAE1D1W9_9GAST</name>
<sequence length="74" mass="8250">MLCFPDDLFAQHLQNPFSAATGSMRPIVRSPCTEVENRTLSGIVCPQKQSAWRILSCPEKIVTGDQDSLQINRC</sequence>
<comment type="caution">
    <text evidence="1">The sequence shown here is derived from an EMBL/GenBank/DDBJ whole genome shotgun (WGS) entry which is preliminary data.</text>
</comment>
<proteinExistence type="predicted"/>
<evidence type="ECO:0000313" key="1">
    <source>
        <dbReference type="EMBL" id="KAK3752170.1"/>
    </source>
</evidence>
<protein>
    <submittedName>
        <fullName evidence="1">Uncharacterized protein</fullName>
    </submittedName>
</protein>